<evidence type="ECO:0000313" key="3">
    <source>
        <dbReference type="EMBL" id="MDQ0334905.1"/>
    </source>
</evidence>
<dbReference type="EMBL" id="JAGGJQ010000003">
    <property type="protein sequence ID" value="MBP1839601.1"/>
    <property type="molecule type" value="Genomic_DNA"/>
</dbReference>
<evidence type="ECO:0000313" key="5">
    <source>
        <dbReference type="Proteomes" id="UP001231587"/>
    </source>
</evidence>
<proteinExistence type="predicted"/>
<accession>A0A9X0YMD1</accession>
<keyword evidence="1" id="KW-0812">Transmembrane</keyword>
<dbReference type="Proteomes" id="UP001138672">
    <property type="component" value="Unassembled WGS sequence"/>
</dbReference>
<dbReference type="EMBL" id="JAUSUU010000003">
    <property type="protein sequence ID" value="MDQ0334905.1"/>
    <property type="molecule type" value="Genomic_DNA"/>
</dbReference>
<evidence type="ECO:0000256" key="1">
    <source>
        <dbReference type="SAM" id="Phobius"/>
    </source>
</evidence>
<dbReference type="Proteomes" id="UP001231587">
    <property type="component" value="Unassembled WGS sequence"/>
</dbReference>
<name>A0A9X0YMD1_9FLAO</name>
<keyword evidence="1" id="KW-0472">Membrane</keyword>
<sequence length="251" mass="29009">MIDKKFVKQIVDYKKSEDKSGKVLKNRLVEIILVKVGILLALAIYGIYQEYQEKKQMQATFLSMHKEIVPAIELGASKLKKDNQLIDNFEVCLHIINNKNLDSLDYLKKNIGPLLRVRNQEFSFPAVSDFVNSGKVAKLKNRETASLFRKMQYELNALNAKHAYNVNEYQLTIAPLTNKFLNYSELATPEQQENMVVGGPESNFDVLFDNLELWNIINQKLENYNYQKTHVVSFTKLLEELDEAIKTEIDL</sequence>
<feature type="transmembrane region" description="Helical" evidence="1">
    <location>
        <begin position="28"/>
        <end position="48"/>
    </location>
</feature>
<protein>
    <submittedName>
        <fullName evidence="2">Uncharacterized protein</fullName>
    </submittedName>
</protein>
<dbReference type="AlphaFoldDB" id="A0A9X0YMD1"/>
<gene>
    <name evidence="2" type="ORF">J2Z56_001512</name>
    <name evidence="3" type="ORF">J2Z57_001338</name>
</gene>
<evidence type="ECO:0000313" key="2">
    <source>
        <dbReference type="EMBL" id="MBP1839601.1"/>
    </source>
</evidence>
<reference evidence="2" key="1">
    <citation type="submission" date="2021-03" db="EMBL/GenBank/DDBJ databases">
        <title>Genomic Encyclopedia of Type Strains, Phase IV (KMG-IV): sequencing the most valuable type-strain genomes for metagenomic binning, comparative biology and taxonomic classification.</title>
        <authorList>
            <person name="Goeker M."/>
        </authorList>
    </citation>
    <scope>NUCLEOTIDE SEQUENCE</scope>
    <source>
        <strain evidence="2">DSM 15523</strain>
        <strain evidence="3 5">DSM 16476</strain>
    </source>
</reference>
<evidence type="ECO:0000313" key="4">
    <source>
        <dbReference type="Proteomes" id="UP001138672"/>
    </source>
</evidence>
<keyword evidence="1" id="KW-1133">Transmembrane helix</keyword>
<dbReference type="RefSeq" id="WP_057781394.1">
    <property type="nucleotide sequence ID" value="NZ_JAGGJQ010000003.1"/>
</dbReference>
<dbReference type="OrthoDB" id="1429555at2"/>
<organism evidence="2 4">
    <name type="scientific">Formosa algae</name>
    <dbReference type="NCBI Taxonomy" id="225843"/>
    <lineage>
        <taxon>Bacteria</taxon>
        <taxon>Pseudomonadati</taxon>
        <taxon>Bacteroidota</taxon>
        <taxon>Flavobacteriia</taxon>
        <taxon>Flavobacteriales</taxon>
        <taxon>Flavobacteriaceae</taxon>
        <taxon>Formosa</taxon>
    </lineage>
</organism>
<keyword evidence="5" id="KW-1185">Reference proteome</keyword>
<comment type="caution">
    <text evidence="2">The sequence shown here is derived from an EMBL/GenBank/DDBJ whole genome shotgun (WGS) entry which is preliminary data.</text>
</comment>